<evidence type="ECO:0000259" key="5">
    <source>
        <dbReference type="Pfam" id="PF01515"/>
    </source>
</evidence>
<dbReference type="RefSeq" id="WP_013513009.1">
    <property type="nucleotide sequence ID" value="NC_014844.1"/>
</dbReference>
<dbReference type="PANTHER" id="PTHR43356">
    <property type="entry name" value="PHOSPHATE ACETYLTRANSFERASE"/>
    <property type="match status" value="1"/>
</dbReference>
<dbReference type="KEGG" id="das:Daes_0043"/>
<dbReference type="HOGENOM" id="CLU_056531_0_0_7"/>
<keyword evidence="4" id="KW-0472">Membrane</keyword>
<dbReference type="Gene3D" id="3.40.718.10">
    <property type="entry name" value="Isopropylmalate Dehydrogenase"/>
    <property type="match status" value="1"/>
</dbReference>
<keyword evidence="3 6" id="KW-0012">Acyltransferase</keyword>
<dbReference type="InterPro" id="IPR012147">
    <property type="entry name" value="P_Ac_Bu_trans"/>
</dbReference>
<dbReference type="Pfam" id="PF01515">
    <property type="entry name" value="PTA_PTB"/>
    <property type="match status" value="1"/>
</dbReference>
<evidence type="ECO:0000256" key="4">
    <source>
        <dbReference type="SAM" id="Phobius"/>
    </source>
</evidence>
<comment type="similarity">
    <text evidence="1">Belongs to the phosphate acetyltransferase and butyryltransferase family.</text>
</comment>
<dbReference type="GO" id="GO:0050182">
    <property type="term" value="F:phosphate butyryltransferase activity"/>
    <property type="evidence" value="ECO:0007669"/>
    <property type="project" value="UniProtKB-EC"/>
</dbReference>
<reference evidence="6 7" key="2">
    <citation type="journal article" date="2014" name="Genome Announc.">
        <title>Complete Genome Sequence of the Subsurface, Mesophilic Sulfate-Reducing Bacterium Desulfovibrio aespoeensis Aspo-2.</title>
        <authorList>
            <person name="Pedersen K."/>
            <person name="Bengtsson A."/>
            <person name="Edlund J."/>
            <person name="Rabe L."/>
            <person name="Hazen T."/>
            <person name="Chakraborty R."/>
            <person name="Goodwin L."/>
            <person name="Shapiro N."/>
        </authorList>
    </citation>
    <scope>NUCLEOTIDE SEQUENCE [LARGE SCALE GENOMIC DNA]</scope>
    <source>
        <strain evidence="7">ATCC 700646 / DSM 10631 / Aspo-2</strain>
    </source>
</reference>
<dbReference type="SUPFAM" id="SSF53659">
    <property type="entry name" value="Isocitrate/Isopropylmalate dehydrogenase-like"/>
    <property type="match status" value="1"/>
</dbReference>
<dbReference type="eggNOG" id="COG0280">
    <property type="taxonomic scope" value="Bacteria"/>
</dbReference>
<sequence length="320" mass="33725">MAEWSVTSNNAPIASLDALVRAARSHGPGGTMPRVAIARSAEGFVLRAGIEAFERGIAEPILIGDLDATRRIADARGLDISPFRSIDMGDDQQAVAEAVRLFRQGEAQLIMKGLVPTVTLLKGVLDKETGVPHPSRILSHVAVFESPLDGRLMLMTDPGVNINPNLQRKADILRNALDVARCLGMDRPRVAILAATEKVNYPAMPATLDADILTKMAARGEFGDAVVAGPLSLDLALSGEIAACKRFESPVAGCADILVTPNIEAGNILYKSLSVFCGCVMAAVVVGSLVPVVVPSRGDSNASKFLSIALASLLARRTRA</sequence>
<evidence type="ECO:0000256" key="2">
    <source>
        <dbReference type="ARBA" id="ARBA00022679"/>
    </source>
</evidence>
<keyword evidence="2 6" id="KW-0808">Transferase</keyword>
<dbReference type="EMBL" id="CP002431">
    <property type="protein sequence ID" value="ADU61072.1"/>
    <property type="molecule type" value="Genomic_DNA"/>
</dbReference>
<evidence type="ECO:0000313" key="7">
    <source>
        <dbReference type="Proteomes" id="UP000002191"/>
    </source>
</evidence>
<dbReference type="InterPro" id="IPR002505">
    <property type="entry name" value="PTA_PTB"/>
</dbReference>
<dbReference type="OrthoDB" id="9800237at2"/>
<proteinExistence type="inferred from homology"/>
<dbReference type="STRING" id="643562.Daes_0043"/>
<dbReference type="PANTHER" id="PTHR43356:SF2">
    <property type="entry name" value="PHOSPHATE ACETYLTRANSFERASE"/>
    <property type="match status" value="1"/>
</dbReference>
<reference evidence="7" key="1">
    <citation type="submission" date="2010-12" db="EMBL/GenBank/DDBJ databases">
        <title>Complete sequence of Desulfovibrio aespoeensis Aspo-2.</title>
        <authorList>
            <consortium name="US DOE Joint Genome Institute"/>
            <person name="Lucas S."/>
            <person name="Copeland A."/>
            <person name="Lapidus A."/>
            <person name="Cheng J.-F."/>
            <person name="Goodwin L."/>
            <person name="Pitluck S."/>
            <person name="Chertkov O."/>
            <person name="Misra M."/>
            <person name="Detter J.C."/>
            <person name="Han C."/>
            <person name="Tapia R."/>
            <person name="Land M."/>
            <person name="Hauser L."/>
            <person name="Kyrpides N."/>
            <person name="Ivanova N."/>
            <person name="Ovchinnikova G."/>
            <person name="Pedersen K."/>
            <person name="Jagevall S."/>
            <person name="Hazen T."/>
            <person name="Woyke T."/>
        </authorList>
    </citation>
    <scope>NUCLEOTIDE SEQUENCE [LARGE SCALE GENOMIC DNA]</scope>
    <source>
        <strain evidence="7">ATCC 700646 / DSM 10631 / Aspo-2</strain>
    </source>
</reference>
<evidence type="ECO:0000256" key="3">
    <source>
        <dbReference type="ARBA" id="ARBA00023315"/>
    </source>
</evidence>
<dbReference type="Proteomes" id="UP000002191">
    <property type="component" value="Chromosome"/>
</dbReference>
<dbReference type="InterPro" id="IPR050500">
    <property type="entry name" value="Phos_Acetyltrans/Butyryltrans"/>
</dbReference>
<dbReference type="AlphaFoldDB" id="E6VTY0"/>
<dbReference type="PIRSF" id="PIRSF000428">
    <property type="entry name" value="P_Ac_trans"/>
    <property type="match status" value="1"/>
</dbReference>
<evidence type="ECO:0000256" key="1">
    <source>
        <dbReference type="ARBA" id="ARBA00005656"/>
    </source>
</evidence>
<evidence type="ECO:0000313" key="6">
    <source>
        <dbReference type="EMBL" id="ADU61072.1"/>
    </source>
</evidence>
<dbReference type="EC" id="2.3.1.19" evidence="6"/>
<feature type="domain" description="Phosphate acetyl/butaryl transferase" evidence="5">
    <location>
        <begin position="94"/>
        <end position="311"/>
    </location>
</feature>
<keyword evidence="4" id="KW-0812">Transmembrane</keyword>
<protein>
    <submittedName>
        <fullName evidence="6">Phosphate butyryltransferase</fullName>
        <ecNumber evidence="6">2.3.1.19</ecNumber>
    </submittedName>
</protein>
<gene>
    <name evidence="6" type="ordered locus">Daes_0043</name>
</gene>
<name>E6VTY0_PSEA9</name>
<keyword evidence="7" id="KW-1185">Reference proteome</keyword>
<keyword evidence="4" id="KW-1133">Transmembrane helix</keyword>
<feature type="transmembrane region" description="Helical" evidence="4">
    <location>
        <begin position="273"/>
        <end position="294"/>
    </location>
</feature>
<accession>E6VTY0</accession>
<organism evidence="6 7">
    <name type="scientific">Pseudodesulfovibrio aespoeensis (strain ATCC 700646 / DSM 10631 / Aspo-2)</name>
    <name type="common">Desulfovibrio aespoeensis</name>
    <dbReference type="NCBI Taxonomy" id="643562"/>
    <lineage>
        <taxon>Bacteria</taxon>
        <taxon>Pseudomonadati</taxon>
        <taxon>Thermodesulfobacteriota</taxon>
        <taxon>Desulfovibrionia</taxon>
        <taxon>Desulfovibrionales</taxon>
        <taxon>Desulfovibrionaceae</taxon>
    </lineage>
</organism>